<dbReference type="PANTHER" id="PTHR10272:SF0">
    <property type="entry name" value="PLATELET-ACTIVATING FACTOR ACETYLHYDROLASE"/>
    <property type="match status" value="1"/>
</dbReference>
<dbReference type="GO" id="GO:0003847">
    <property type="term" value="F:1-alkyl-2-acetylglycerophosphocholine esterase activity"/>
    <property type="evidence" value="ECO:0007669"/>
    <property type="project" value="UniProtKB-EC"/>
</dbReference>
<evidence type="ECO:0000256" key="1">
    <source>
        <dbReference type="ARBA" id="ARBA00013201"/>
    </source>
</evidence>
<evidence type="ECO:0000256" key="3">
    <source>
        <dbReference type="ARBA" id="ARBA00022963"/>
    </source>
</evidence>
<name>A0A8H4TD28_9HYPO</name>
<accession>A0A8H4TD28</accession>
<evidence type="ECO:0000313" key="5">
    <source>
        <dbReference type="EMBL" id="KAF4955643.1"/>
    </source>
</evidence>
<keyword evidence="3" id="KW-0442">Lipid degradation</keyword>
<dbReference type="SUPFAM" id="SSF53474">
    <property type="entry name" value="alpha/beta-Hydrolases"/>
    <property type="match status" value="1"/>
</dbReference>
<protein>
    <recommendedName>
        <fullName evidence="1">1-alkyl-2-acetylglycerophosphocholine esterase</fullName>
        <ecNumber evidence="1">3.1.1.47</ecNumber>
    </recommendedName>
</protein>
<dbReference type="Proteomes" id="UP000622797">
    <property type="component" value="Unassembled WGS sequence"/>
</dbReference>
<gene>
    <name evidence="5" type="ORF">FSARC_11791</name>
</gene>
<dbReference type="GO" id="GO:0016042">
    <property type="term" value="P:lipid catabolic process"/>
    <property type="evidence" value="ECO:0007669"/>
    <property type="project" value="UniProtKB-KW"/>
</dbReference>
<reference evidence="5" key="2">
    <citation type="submission" date="2020-05" db="EMBL/GenBank/DDBJ databases">
        <authorList>
            <person name="Kim H.-S."/>
            <person name="Proctor R.H."/>
            <person name="Brown D.W."/>
        </authorList>
    </citation>
    <scope>NUCLEOTIDE SEQUENCE</scope>
    <source>
        <strain evidence="5">NRRL 20472</strain>
    </source>
</reference>
<dbReference type="Pfam" id="PF03403">
    <property type="entry name" value="PAF-AH_p_II"/>
    <property type="match status" value="1"/>
</dbReference>
<sequence>MNCSDPTSGTLCVAAYGHSLGGSTSQNALVFDSRVVGAINIDGPVFGPARNASASKPFLILGSEELSPTSLAPQLSEIYNNYNGWKSWTWVNNTVHYDFTDEPVFANAVNFHGDYFLKVFPGSIGSTRNQETHWRMSYPNVFLRAHAELKESR</sequence>
<evidence type="ECO:0000256" key="4">
    <source>
        <dbReference type="ARBA" id="ARBA00023098"/>
    </source>
</evidence>
<dbReference type="AlphaFoldDB" id="A0A8H4TD28"/>
<keyword evidence="6" id="KW-1185">Reference proteome</keyword>
<dbReference type="Gene3D" id="3.40.50.1820">
    <property type="entry name" value="alpha/beta hydrolase"/>
    <property type="match status" value="1"/>
</dbReference>
<dbReference type="EC" id="3.1.1.47" evidence="1"/>
<keyword evidence="2" id="KW-0378">Hydrolase</keyword>
<comment type="caution">
    <text evidence="5">The sequence shown here is derived from an EMBL/GenBank/DDBJ whole genome shotgun (WGS) entry which is preliminary data.</text>
</comment>
<evidence type="ECO:0000256" key="2">
    <source>
        <dbReference type="ARBA" id="ARBA00022801"/>
    </source>
</evidence>
<dbReference type="PANTHER" id="PTHR10272">
    <property type="entry name" value="PLATELET-ACTIVATING FACTOR ACETYLHYDROLASE"/>
    <property type="match status" value="1"/>
</dbReference>
<organism evidence="5 6">
    <name type="scientific">Fusarium sarcochroum</name>
    <dbReference type="NCBI Taxonomy" id="1208366"/>
    <lineage>
        <taxon>Eukaryota</taxon>
        <taxon>Fungi</taxon>
        <taxon>Dikarya</taxon>
        <taxon>Ascomycota</taxon>
        <taxon>Pezizomycotina</taxon>
        <taxon>Sordariomycetes</taxon>
        <taxon>Hypocreomycetidae</taxon>
        <taxon>Hypocreales</taxon>
        <taxon>Nectriaceae</taxon>
        <taxon>Fusarium</taxon>
        <taxon>Fusarium lateritium species complex</taxon>
    </lineage>
</organism>
<keyword evidence="4" id="KW-0443">Lipid metabolism</keyword>
<proteinExistence type="predicted"/>
<evidence type="ECO:0000313" key="6">
    <source>
        <dbReference type="Proteomes" id="UP000622797"/>
    </source>
</evidence>
<reference evidence="5" key="1">
    <citation type="journal article" date="2020" name="BMC Genomics">
        <title>Correction to: Identification and distribution of gene clusters required for synthesis of sphingolipid metabolism inhibitors in diverse species of the filamentous fungus Fusarium.</title>
        <authorList>
            <person name="Kim H.S."/>
            <person name="Lohmar J.M."/>
            <person name="Busman M."/>
            <person name="Brown D.W."/>
            <person name="Naumann T.A."/>
            <person name="Divon H.H."/>
            <person name="Lysoe E."/>
            <person name="Uhlig S."/>
            <person name="Proctor R.H."/>
        </authorList>
    </citation>
    <scope>NUCLEOTIDE SEQUENCE</scope>
    <source>
        <strain evidence="5">NRRL 20472</strain>
    </source>
</reference>
<dbReference type="OrthoDB" id="2363873at2759"/>
<dbReference type="EMBL" id="JABEXW010000772">
    <property type="protein sequence ID" value="KAF4955643.1"/>
    <property type="molecule type" value="Genomic_DNA"/>
</dbReference>
<dbReference type="InterPro" id="IPR029058">
    <property type="entry name" value="AB_hydrolase_fold"/>
</dbReference>